<dbReference type="EMBL" id="CALNXK010000069">
    <property type="protein sequence ID" value="CAH3142553.1"/>
    <property type="molecule type" value="Genomic_DNA"/>
</dbReference>
<proteinExistence type="predicted"/>
<dbReference type="CDD" id="cd07067">
    <property type="entry name" value="HP_PGM_like"/>
    <property type="match status" value="1"/>
</dbReference>
<feature type="domain" description="WH1" evidence="3">
    <location>
        <begin position="29"/>
        <end position="152"/>
    </location>
</feature>
<evidence type="ECO:0000313" key="5">
    <source>
        <dbReference type="Proteomes" id="UP001159405"/>
    </source>
</evidence>
<dbReference type="InterPro" id="IPR013078">
    <property type="entry name" value="His_Pase_superF_clade-1"/>
</dbReference>
<dbReference type="SUPFAM" id="SSF50729">
    <property type="entry name" value="PH domain-like"/>
    <property type="match status" value="1"/>
</dbReference>
<dbReference type="Proteomes" id="UP001159405">
    <property type="component" value="Unassembled WGS sequence"/>
</dbReference>
<dbReference type="InterPro" id="IPR029033">
    <property type="entry name" value="His_PPase_superfam"/>
</dbReference>
<feature type="region of interest" description="Disordered" evidence="2">
    <location>
        <begin position="204"/>
        <end position="223"/>
    </location>
</feature>
<dbReference type="PANTHER" id="PTHR46517:SF1">
    <property type="entry name" value="FRUCTOSE-2,6-BISPHOSPHATASE TIGAR"/>
    <property type="match status" value="1"/>
</dbReference>
<name>A0ABN8PF59_9CNID</name>
<evidence type="ECO:0000313" key="4">
    <source>
        <dbReference type="EMBL" id="CAH3142553.1"/>
    </source>
</evidence>
<dbReference type="InterPro" id="IPR011993">
    <property type="entry name" value="PH-like_dom_sf"/>
</dbReference>
<keyword evidence="5" id="KW-1185">Reference proteome</keyword>
<dbReference type="InterPro" id="IPR051695">
    <property type="entry name" value="Phosphoglycerate_Mutase"/>
</dbReference>
<keyword evidence="1" id="KW-0378">Hydrolase</keyword>
<dbReference type="Pfam" id="PF00300">
    <property type="entry name" value="His_Phos_1"/>
    <property type="match status" value="1"/>
</dbReference>
<accession>A0ABN8PF59</accession>
<evidence type="ECO:0000256" key="2">
    <source>
        <dbReference type="SAM" id="MobiDB-lite"/>
    </source>
</evidence>
<comment type="caution">
    <text evidence="4">The sequence shown here is derived from an EMBL/GenBank/DDBJ whole genome shotgun (WGS) entry which is preliminary data.</text>
</comment>
<gene>
    <name evidence="4" type="ORF">PLOB_00042421</name>
</gene>
<organism evidence="4 5">
    <name type="scientific">Porites lobata</name>
    <dbReference type="NCBI Taxonomy" id="104759"/>
    <lineage>
        <taxon>Eukaryota</taxon>
        <taxon>Metazoa</taxon>
        <taxon>Cnidaria</taxon>
        <taxon>Anthozoa</taxon>
        <taxon>Hexacorallia</taxon>
        <taxon>Scleractinia</taxon>
        <taxon>Fungiina</taxon>
        <taxon>Poritidae</taxon>
        <taxon>Porites</taxon>
    </lineage>
</organism>
<evidence type="ECO:0000256" key="1">
    <source>
        <dbReference type="ARBA" id="ARBA00022801"/>
    </source>
</evidence>
<dbReference type="PROSITE" id="PS50229">
    <property type="entry name" value="WH1"/>
    <property type="match status" value="1"/>
</dbReference>
<sequence length="527" mass="58669">MSMRATVSDEALSEKLSEKDIFKIKLSLSCLSNRVVVSGTTAVLYFWQPPSPESPSNQWTYARSGVPVLVISSGDSGDRNPRGVYVGLVERESGFATWKETITANSNYREQQKNFHTLALSTGDGTMAGIRFNCEDSANTFLKSVIDAVEENSTAASAPELNKLPTHTSKERLKKFRKLKKVEISTPCLFSHVTSITTATQIGETGKNQGKKDKDNAQGVNGELNRPTHIRRAFSIQNMIISNAPKVGRRGSKIKRPLKLCIWNKTLLSVIFSCSGQTPENKNDIFQGQIDTFLSEEGIEQAQLVGTKLQDEQFSHIFSSDLSRARNTAEEIIRKSNFCSHLKIEQDSHLRERCYGAAEGCSKPEFLQMAAKFSAKPRDFVPEGAETLDQVRRRVGTFFDSMIDHIGNSFNDSSCNTCETQNHPGHQTENQNCLPTSEEGIHKGQKSACVANLLVVSHGGAIRELLYYIAEKFPTKFLEKPRIGAVSPNTGVSKFQINLNEQTKVIEFVTCFYLHNADHLKDTKDHF</sequence>
<reference evidence="4 5" key="1">
    <citation type="submission" date="2022-05" db="EMBL/GenBank/DDBJ databases">
        <authorList>
            <consortium name="Genoscope - CEA"/>
            <person name="William W."/>
        </authorList>
    </citation>
    <scope>NUCLEOTIDE SEQUENCE [LARGE SCALE GENOMIC DNA]</scope>
</reference>
<dbReference type="InterPro" id="IPR000697">
    <property type="entry name" value="WH1/EVH1_dom"/>
</dbReference>
<protein>
    <recommendedName>
        <fullName evidence="3">WH1 domain-containing protein</fullName>
    </recommendedName>
</protein>
<dbReference type="Gene3D" id="2.30.29.30">
    <property type="entry name" value="Pleckstrin-homology domain (PH domain)/Phosphotyrosine-binding domain (PTB)"/>
    <property type="match status" value="1"/>
</dbReference>
<evidence type="ECO:0000259" key="3">
    <source>
        <dbReference type="PROSITE" id="PS50229"/>
    </source>
</evidence>
<dbReference type="SMART" id="SM00855">
    <property type="entry name" value="PGAM"/>
    <property type="match status" value="1"/>
</dbReference>
<dbReference type="SUPFAM" id="SSF53254">
    <property type="entry name" value="Phosphoglycerate mutase-like"/>
    <property type="match status" value="1"/>
</dbReference>
<dbReference type="PANTHER" id="PTHR46517">
    <property type="entry name" value="FRUCTOSE-2,6-BISPHOSPHATASE TIGAR"/>
    <property type="match status" value="1"/>
</dbReference>
<dbReference type="Gene3D" id="3.40.50.1240">
    <property type="entry name" value="Phosphoglycerate mutase-like"/>
    <property type="match status" value="1"/>
</dbReference>